<feature type="domain" description="Amidohydrolase-related" evidence="7">
    <location>
        <begin position="65"/>
        <end position="347"/>
    </location>
</feature>
<accession>A0AAW5K467</accession>
<dbReference type="InterPro" id="IPR006679">
    <property type="entry name" value="Adenine_deam"/>
</dbReference>
<protein>
    <recommendedName>
        <fullName evidence="2 6">Adenine deaminase</fullName>
        <shortName evidence="6">Adenase</shortName>
        <shortName evidence="6">Adenine aminase</shortName>
        <ecNumber evidence="2 6">3.5.4.2</ecNumber>
    </recommendedName>
</protein>
<dbReference type="InterPro" id="IPR032466">
    <property type="entry name" value="Metal_Hydrolase"/>
</dbReference>
<dbReference type="SUPFAM" id="SSF51556">
    <property type="entry name" value="Metallo-dependent hydrolases"/>
    <property type="match status" value="1"/>
</dbReference>
<dbReference type="PANTHER" id="PTHR11113">
    <property type="entry name" value="N-ACETYLGLUCOSAMINE-6-PHOSPHATE DEACETYLASE"/>
    <property type="match status" value="1"/>
</dbReference>
<dbReference type="GO" id="GO:0006146">
    <property type="term" value="P:adenine catabolic process"/>
    <property type="evidence" value="ECO:0007669"/>
    <property type="project" value="InterPro"/>
</dbReference>
<evidence type="ECO:0000313" key="10">
    <source>
        <dbReference type="Proteomes" id="UP001205919"/>
    </source>
</evidence>
<comment type="catalytic activity">
    <reaction evidence="5 6">
        <text>adenine + H2O + H(+) = hypoxanthine + NH4(+)</text>
        <dbReference type="Rhea" id="RHEA:23688"/>
        <dbReference type="ChEBI" id="CHEBI:15377"/>
        <dbReference type="ChEBI" id="CHEBI:15378"/>
        <dbReference type="ChEBI" id="CHEBI:16708"/>
        <dbReference type="ChEBI" id="CHEBI:17368"/>
        <dbReference type="ChEBI" id="CHEBI:28938"/>
        <dbReference type="EC" id="3.5.4.2"/>
    </reaction>
</comment>
<dbReference type="Proteomes" id="UP001205919">
    <property type="component" value="Unassembled WGS sequence"/>
</dbReference>
<dbReference type="InterPro" id="IPR011059">
    <property type="entry name" value="Metal-dep_hydrolase_composite"/>
</dbReference>
<feature type="domain" description="Adenine deaminase C-terminal" evidence="8">
    <location>
        <begin position="400"/>
        <end position="565"/>
    </location>
</feature>
<dbReference type="EC" id="3.5.4.2" evidence="2 6"/>
<dbReference type="Gene3D" id="2.30.40.10">
    <property type="entry name" value="Urease, subunit C, domain 1"/>
    <property type="match status" value="1"/>
</dbReference>
<dbReference type="RefSeq" id="WP_008712644.1">
    <property type="nucleotide sequence ID" value="NZ_CABKQM010000008.1"/>
</dbReference>
<evidence type="ECO:0000256" key="4">
    <source>
        <dbReference type="ARBA" id="ARBA00023211"/>
    </source>
</evidence>
<keyword evidence="4 6" id="KW-0464">Manganese</keyword>
<dbReference type="Pfam" id="PF13382">
    <property type="entry name" value="Adenine_deam_C"/>
    <property type="match status" value="1"/>
</dbReference>
<dbReference type="HAMAP" id="MF_01518">
    <property type="entry name" value="Adenine_deamin"/>
    <property type="match status" value="1"/>
</dbReference>
<evidence type="ECO:0000259" key="7">
    <source>
        <dbReference type="Pfam" id="PF01979"/>
    </source>
</evidence>
<keyword evidence="3 6" id="KW-0378">Hydrolase</keyword>
<comment type="similarity">
    <text evidence="1 6">Belongs to the metallo-dependent hydrolases superfamily. Adenine deaminase family.</text>
</comment>
<evidence type="ECO:0000256" key="3">
    <source>
        <dbReference type="ARBA" id="ARBA00022801"/>
    </source>
</evidence>
<evidence type="ECO:0000256" key="5">
    <source>
        <dbReference type="ARBA" id="ARBA00047720"/>
    </source>
</evidence>
<evidence type="ECO:0000256" key="6">
    <source>
        <dbReference type="HAMAP-Rule" id="MF_01518"/>
    </source>
</evidence>
<evidence type="ECO:0000313" key="9">
    <source>
        <dbReference type="EMBL" id="MCQ4813919.1"/>
    </source>
</evidence>
<evidence type="ECO:0000256" key="1">
    <source>
        <dbReference type="ARBA" id="ARBA00006773"/>
    </source>
</evidence>
<reference evidence="9 10" key="1">
    <citation type="submission" date="2022-06" db="EMBL/GenBank/DDBJ databases">
        <title>Isolation of gut microbiota from human fecal samples.</title>
        <authorList>
            <person name="Pamer E.G."/>
            <person name="Barat B."/>
            <person name="Waligurski E."/>
            <person name="Medina S."/>
            <person name="Paddock L."/>
            <person name="Mostad J."/>
        </authorList>
    </citation>
    <scope>NUCLEOTIDE SEQUENCE [LARGE SCALE GENOMIC DNA]</scope>
    <source>
        <strain evidence="9 10">DFI.9.90</strain>
    </source>
</reference>
<dbReference type="SUPFAM" id="SSF51338">
    <property type="entry name" value="Composite domain of metallo-dependent hydrolases"/>
    <property type="match status" value="1"/>
</dbReference>
<dbReference type="InterPro" id="IPR026912">
    <property type="entry name" value="Adenine_deam_C"/>
</dbReference>
<gene>
    <name evidence="6 9" type="primary">ade</name>
    <name evidence="9" type="ORF">NE630_05675</name>
</gene>
<dbReference type="NCBIfam" id="TIGR01178">
    <property type="entry name" value="ade"/>
    <property type="match status" value="1"/>
</dbReference>
<comment type="caution">
    <text evidence="9">The sequence shown here is derived from an EMBL/GenBank/DDBJ whole genome shotgun (WGS) entry which is preliminary data.</text>
</comment>
<dbReference type="InterPro" id="IPR006680">
    <property type="entry name" value="Amidohydro-rel"/>
</dbReference>
<evidence type="ECO:0000259" key="8">
    <source>
        <dbReference type="Pfam" id="PF13382"/>
    </source>
</evidence>
<dbReference type="PANTHER" id="PTHR11113:SF2">
    <property type="entry name" value="ADENINE DEAMINASE"/>
    <property type="match status" value="1"/>
</dbReference>
<sequence>MIFKPLLKSALGEEPCDLLFKNARFANLCTMEYETGDIAVKDGVIVGIGAGYEAKETVDCTGRLLLPGFIEGHMHVESTFMTPRVLAGAVSPHGTTTVMPDPHEIANTCGVEGIRFMHRESAGLPIDFYYGAPSCVPASAQETPFEDIEAGEIEKLFAEGACTHLGEMMNFPGVCFGDDKVWAKLAAAKDKVITGHAPRVRGRELSAYLLGGITSDHECDGEDEALEKLRRGMYLMIRQGATARNLKELAPILAKRPGLAVRCLTVSDDINPMFIKERGHLDGCLRELIEYGVEPLAALRTITLTPAEYFRLYDRGALAPAKIADIVMVDGLEKCTVLQVWKRGKLVAENGAAIEKTTPAVTSALPGYSGEVRTPAADELRVKIDDPGAEINVIGVIPGQVVTKTLKMKPTDIGGFACADAGRELAKMAVVEKNRGTGRFSIGFLHGFGLVRGAIASSIAHDAHNFTCAGMDDISMAAALRELSRIRGGIVIAEGEKILAEIELPVGGLMSLLDAGEGLKKLEALAAARDALGCTNPHAFMHLSFMSLSVIPELKLTDKGYFDITGGGEIPLFVR</sequence>
<keyword evidence="10" id="KW-1185">Reference proteome</keyword>
<dbReference type="GO" id="GO:0000034">
    <property type="term" value="F:adenine deaminase activity"/>
    <property type="evidence" value="ECO:0007669"/>
    <property type="project" value="UniProtKB-UniRule"/>
</dbReference>
<proteinExistence type="inferred from homology"/>
<organism evidence="9 10">
    <name type="scientific">Cloacibacillus evryensis</name>
    <dbReference type="NCBI Taxonomy" id="508460"/>
    <lineage>
        <taxon>Bacteria</taxon>
        <taxon>Thermotogati</taxon>
        <taxon>Synergistota</taxon>
        <taxon>Synergistia</taxon>
        <taxon>Synergistales</taxon>
        <taxon>Synergistaceae</taxon>
        <taxon>Cloacibacillus</taxon>
    </lineage>
</organism>
<dbReference type="Pfam" id="PF01979">
    <property type="entry name" value="Amidohydro_1"/>
    <property type="match status" value="1"/>
</dbReference>
<evidence type="ECO:0000256" key="2">
    <source>
        <dbReference type="ARBA" id="ARBA00012782"/>
    </source>
</evidence>
<dbReference type="AlphaFoldDB" id="A0AAW5K467"/>
<dbReference type="EMBL" id="JANFYT010000009">
    <property type="protein sequence ID" value="MCQ4813919.1"/>
    <property type="molecule type" value="Genomic_DNA"/>
</dbReference>
<dbReference type="Gene3D" id="3.20.20.140">
    <property type="entry name" value="Metal-dependent hydrolases"/>
    <property type="match status" value="1"/>
</dbReference>
<name>A0AAW5K467_9BACT</name>
<comment type="cofactor">
    <cofactor evidence="6">
        <name>Mn(2+)</name>
        <dbReference type="ChEBI" id="CHEBI:29035"/>
    </cofactor>
</comment>